<keyword evidence="3" id="KW-1185">Reference proteome</keyword>
<comment type="caution">
    <text evidence="2">The sequence shown here is derived from an EMBL/GenBank/DDBJ whole genome shotgun (WGS) entry which is preliminary data.</text>
</comment>
<reference evidence="2 3" key="1">
    <citation type="submission" date="2021-02" db="EMBL/GenBank/DDBJ databases">
        <title>Genome assembly of Pseudopithomyces chartarum.</title>
        <authorList>
            <person name="Jauregui R."/>
            <person name="Singh J."/>
            <person name="Voisey C."/>
        </authorList>
    </citation>
    <scope>NUCLEOTIDE SEQUENCE [LARGE SCALE GENOMIC DNA]</scope>
    <source>
        <strain evidence="2 3">AGR01</strain>
    </source>
</reference>
<dbReference type="InterPro" id="IPR011333">
    <property type="entry name" value="SKP1/BTB/POZ_sf"/>
</dbReference>
<evidence type="ECO:0000259" key="1">
    <source>
        <dbReference type="PROSITE" id="PS50097"/>
    </source>
</evidence>
<dbReference type="AlphaFoldDB" id="A0AAN6RF64"/>
<dbReference type="PANTHER" id="PTHR47843">
    <property type="entry name" value="BTB DOMAIN-CONTAINING PROTEIN-RELATED"/>
    <property type="match status" value="1"/>
</dbReference>
<proteinExistence type="predicted"/>
<dbReference type="PANTHER" id="PTHR47843:SF2">
    <property type="entry name" value="BTB DOMAIN-CONTAINING PROTEIN"/>
    <property type="match status" value="1"/>
</dbReference>
<protein>
    <recommendedName>
        <fullName evidence="1">BTB domain-containing protein</fullName>
    </recommendedName>
</protein>
<dbReference type="Pfam" id="PF00651">
    <property type="entry name" value="BTB"/>
    <property type="match status" value="1"/>
</dbReference>
<accession>A0AAN6RF64</accession>
<dbReference type="Gene3D" id="3.30.710.10">
    <property type="entry name" value="Potassium Channel Kv1.1, Chain A"/>
    <property type="match status" value="1"/>
</dbReference>
<sequence>MSSPVPEHAYKKVKMDFGPSTAVMIYVGKGATKKIFVAHEPFLTNRSEFFRNALSTAPVDSKTQEVKLPEGRPDIFSLYLHHVYTGRLGTIRTELDNHPCASMQLYMQALAEEYKDIFDFYMLGVRLGDVTARGGAMLALINKMRFHSKQKSMYPGAAYLPMVYEGTQIGSPCRLILIDSLCCLPPDLLEKGLKKSVDAIPKEALVDLAVAFSKKPVDPIVVNPSRYAEAICIDVKEEPATK</sequence>
<name>A0AAN6RF64_9PLEO</name>
<dbReference type="PROSITE" id="PS50097">
    <property type="entry name" value="BTB"/>
    <property type="match status" value="1"/>
</dbReference>
<evidence type="ECO:0000313" key="3">
    <source>
        <dbReference type="Proteomes" id="UP001280581"/>
    </source>
</evidence>
<dbReference type="SUPFAM" id="SSF54695">
    <property type="entry name" value="POZ domain"/>
    <property type="match status" value="1"/>
</dbReference>
<feature type="domain" description="BTB" evidence="1">
    <location>
        <begin position="21"/>
        <end position="92"/>
    </location>
</feature>
<evidence type="ECO:0000313" key="2">
    <source>
        <dbReference type="EMBL" id="KAK3207201.1"/>
    </source>
</evidence>
<dbReference type="Proteomes" id="UP001280581">
    <property type="component" value="Unassembled WGS sequence"/>
</dbReference>
<organism evidence="2 3">
    <name type="scientific">Pseudopithomyces chartarum</name>
    <dbReference type="NCBI Taxonomy" id="1892770"/>
    <lineage>
        <taxon>Eukaryota</taxon>
        <taxon>Fungi</taxon>
        <taxon>Dikarya</taxon>
        <taxon>Ascomycota</taxon>
        <taxon>Pezizomycotina</taxon>
        <taxon>Dothideomycetes</taxon>
        <taxon>Pleosporomycetidae</taxon>
        <taxon>Pleosporales</taxon>
        <taxon>Massarineae</taxon>
        <taxon>Didymosphaeriaceae</taxon>
        <taxon>Pseudopithomyces</taxon>
    </lineage>
</organism>
<dbReference type="EMBL" id="WVTA01000009">
    <property type="protein sequence ID" value="KAK3207201.1"/>
    <property type="molecule type" value="Genomic_DNA"/>
</dbReference>
<gene>
    <name evidence="2" type="ORF">GRF29_103g178216</name>
</gene>
<dbReference type="InterPro" id="IPR000210">
    <property type="entry name" value="BTB/POZ_dom"/>
</dbReference>
<dbReference type="CDD" id="cd18186">
    <property type="entry name" value="BTB_POZ_ZBTB_KLHL-like"/>
    <property type="match status" value="1"/>
</dbReference>